<reference evidence="1 2" key="1">
    <citation type="journal article" date="2015" name="Nat. Commun.">
        <title>Outbred genome sequencing and CRISPR/Cas9 gene editing in butterflies.</title>
        <authorList>
            <person name="Li X."/>
            <person name="Fan D."/>
            <person name="Zhang W."/>
            <person name="Liu G."/>
            <person name="Zhang L."/>
            <person name="Zhao L."/>
            <person name="Fang X."/>
            <person name="Chen L."/>
            <person name="Dong Y."/>
            <person name="Chen Y."/>
            <person name="Ding Y."/>
            <person name="Zhao R."/>
            <person name="Feng M."/>
            <person name="Zhu Y."/>
            <person name="Feng Y."/>
            <person name="Jiang X."/>
            <person name="Zhu D."/>
            <person name="Xiang H."/>
            <person name="Feng X."/>
            <person name="Li S."/>
            <person name="Wang J."/>
            <person name="Zhang G."/>
            <person name="Kronforst M.R."/>
            <person name="Wang W."/>
        </authorList>
    </citation>
    <scope>NUCLEOTIDE SEQUENCE [LARGE SCALE GENOMIC DNA]</scope>
    <source>
        <strain evidence="1">Ya'a_city_454_Px</strain>
        <tissue evidence="1">Whole body</tissue>
    </source>
</reference>
<evidence type="ECO:0000313" key="2">
    <source>
        <dbReference type="Proteomes" id="UP000053268"/>
    </source>
</evidence>
<name>A0A194PDR0_PAPXU</name>
<evidence type="ECO:0000313" key="1">
    <source>
        <dbReference type="EMBL" id="KPI91486.1"/>
    </source>
</evidence>
<gene>
    <name evidence="1" type="ORF">RR46_14990</name>
</gene>
<dbReference type="Proteomes" id="UP000053268">
    <property type="component" value="Unassembled WGS sequence"/>
</dbReference>
<organism evidence="1 2">
    <name type="scientific">Papilio xuthus</name>
    <name type="common">Asian swallowtail butterfly</name>
    <dbReference type="NCBI Taxonomy" id="66420"/>
    <lineage>
        <taxon>Eukaryota</taxon>
        <taxon>Metazoa</taxon>
        <taxon>Ecdysozoa</taxon>
        <taxon>Arthropoda</taxon>
        <taxon>Hexapoda</taxon>
        <taxon>Insecta</taxon>
        <taxon>Pterygota</taxon>
        <taxon>Neoptera</taxon>
        <taxon>Endopterygota</taxon>
        <taxon>Lepidoptera</taxon>
        <taxon>Glossata</taxon>
        <taxon>Ditrysia</taxon>
        <taxon>Papilionoidea</taxon>
        <taxon>Papilionidae</taxon>
        <taxon>Papilioninae</taxon>
        <taxon>Papilio</taxon>
    </lineage>
</organism>
<protein>
    <submittedName>
        <fullName evidence="1">Uncharacterized protein</fullName>
    </submittedName>
</protein>
<keyword evidence="2" id="KW-1185">Reference proteome</keyword>
<dbReference type="EMBL" id="KQ459606">
    <property type="protein sequence ID" value="KPI91486.1"/>
    <property type="molecule type" value="Genomic_DNA"/>
</dbReference>
<dbReference type="AlphaFoldDB" id="A0A194PDR0"/>
<proteinExistence type="predicted"/>
<accession>A0A194PDR0</accession>
<sequence>MSFRQRRRYCVFGCTDLGISSSPAILVQLEHNYCIQGVQTSDPPLQFKDTVGVEI</sequence>